<evidence type="ECO:0000256" key="1">
    <source>
        <dbReference type="SAM" id="Phobius"/>
    </source>
</evidence>
<protein>
    <submittedName>
        <fullName evidence="2">Uncharacterized protein</fullName>
    </submittedName>
</protein>
<dbReference type="RefSeq" id="WP_025580062.1">
    <property type="nucleotide sequence ID" value="NZ_QRQQ01000003.1"/>
</dbReference>
<reference evidence="2 3" key="1">
    <citation type="submission" date="2018-08" db="EMBL/GenBank/DDBJ databases">
        <title>A genome reference for cultivated species of the human gut microbiota.</title>
        <authorList>
            <person name="Zou Y."/>
            <person name="Xue W."/>
            <person name="Luo G."/>
        </authorList>
    </citation>
    <scope>NUCLEOTIDE SEQUENCE [LARGE SCALE GENOMIC DNA]</scope>
    <source>
        <strain evidence="2 3">AF31-13BH</strain>
    </source>
</reference>
<sequence length="170" mass="19609">MKHKKKTNRCERIITYIRQRMEGISSVPGVLADRALKIGALSFLILFLGSYIGRQNDSLNFIIWSIILWMFGIGYSYHLLRCGEKKDYETIEGTVCEIKGKRIPGRVYKVVVCLSDGKQTILMMDKKQRFEIGKKYRFYFNKKTQGVLFGIQKLDAALNVGSYYGAEEIE</sequence>
<keyword evidence="1" id="KW-1133">Transmembrane helix</keyword>
<gene>
    <name evidence="2" type="ORF">DWZ24_05810</name>
</gene>
<keyword evidence="1" id="KW-0812">Transmembrane</keyword>
<dbReference type="Proteomes" id="UP000285652">
    <property type="component" value="Unassembled WGS sequence"/>
</dbReference>
<comment type="caution">
    <text evidence="2">The sequence shown here is derived from an EMBL/GenBank/DDBJ whole genome shotgun (WGS) entry which is preliminary data.</text>
</comment>
<evidence type="ECO:0000313" key="2">
    <source>
        <dbReference type="EMBL" id="RHN17615.1"/>
    </source>
</evidence>
<dbReference type="EMBL" id="QRQQ01000003">
    <property type="protein sequence ID" value="RHN17615.1"/>
    <property type="molecule type" value="Genomic_DNA"/>
</dbReference>
<feature type="transmembrane region" description="Helical" evidence="1">
    <location>
        <begin position="59"/>
        <end position="80"/>
    </location>
</feature>
<feature type="transmembrane region" description="Helical" evidence="1">
    <location>
        <begin position="35"/>
        <end position="53"/>
    </location>
</feature>
<proteinExistence type="predicted"/>
<organism evidence="2 3">
    <name type="scientific">Dorea formicigenerans</name>
    <dbReference type="NCBI Taxonomy" id="39486"/>
    <lineage>
        <taxon>Bacteria</taxon>
        <taxon>Bacillati</taxon>
        <taxon>Bacillota</taxon>
        <taxon>Clostridia</taxon>
        <taxon>Lachnospirales</taxon>
        <taxon>Lachnospiraceae</taxon>
        <taxon>Dorea</taxon>
    </lineage>
</organism>
<keyword evidence="1" id="KW-0472">Membrane</keyword>
<name>A0A415UHN1_9FIRM</name>
<evidence type="ECO:0000313" key="3">
    <source>
        <dbReference type="Proteomes" id="UP000285652"/>
    </source>
</evidence>
<dbReference type="AlphaFoldDB" id="A0A415UHN1"/>
<accession>A0A415UHN1</accession>
<dbReference type="GeneID" id="75078826"/>